<dbReference type="eggNOG" id="COG3326">
    <property type="taxonomic scope" value="Bacteria"/>
</dbReference>
<dbReference type="GO" id="GO:0003676">
    <property type="term" value="F:nucleic acid binding"/>
    <property type="evidence" value="ECO:0007669"/>
    <property type="project" value="InterPro"/>
</dbReference>
<dbReference type="InterPro" id="IPR010718">
    <property type="entry name" value="DUF1294"/>
</dbReference>
<dbReference type="STRING" id="1526.SAMN02910262_00685"/>
<reference evidence="2 3" key="1">
    <citation type="submission" date="2016-10" db="EMBL/GenBank/DDBJ databases">
        <authorList>
            <person name="de Groot N.N."/>
        </authorList>
    </citation>
    <scope>NUCLEOTIDE SEQUENCE [LARGE SCALE GENOMIC DNA]</scope>
    <source>
        <strain evidence="2 3">KH1P1</strain>
    </source>
</reference>
<feature type="transmembrane region" description="Helical" evidence="1">
    <location>
        <begin position="6"/>
        <end position="26"/>
    </location>
</feature>
<evidence type="ECO:0000313" key="3">
    <source>
        <dbReference type="Proteomes" id="UP000199820"/>
    </source>
</evidence>
<evidence type="ECO:0000313" key="2">
    <source>
        <dbReference type="EMBL" id="SES94745.1"/>
    </source>
</evidence>
<accession>A0A1I0ALK2</accession>
<sequence>MEEFMTNTAMVYAVAVNIIAFLMFGMDKMRAKRNEWRIPESSLLTVALIGGSVGAWAGMHFFHHKTRKPRFTVSIPVMMLAQAAILVWMRSQQ</sequence>
<protein>
    <submittedName>
        <fullName evidence="2">Uncharacterized membrane protein YsdA, DUF1294 family</fullName>
    </submittedName>
</protein>
<gene>
    <name evidence="2" type="ORF">SAMN04487771_100268</name>
</gene>
<dbReference type="Proteomes" id="UP000199820">
    <property type="component" value="Unassembled WGS sequence"/>
</dbReference>
<dbReference type="PIRSF" id="PIRSF002599">
    <property type="entry name" value="Cold_shock_A"/>
    <property type="match status" value="1"/>
</dbReference>
<dbReference type="EMBL" id="FOIL01000002">
    <property type="protein sequence ID" value="SES94745.1"/>
    <property type="molecule type" value="Genomic_DNA"/>
</dbReference>
<feature type="transmembrane region" description="Helical" evidence="1">
    <location>
        <begin position="71"/>
        <end position="89"/>
    </location>
</feature>
<keyword evidence="3" id="KW-1185">Reference proteome</keyword>
<keyword evidence="1" id="KW-1133">Transmembrane helix</keyword>
<feature type="transmembrane region" description="Helical" evidence="1">
    <location>
        <begin position="38"/>
        <end position="59"/>
    </location>
</feature>
<dbReference type="InterPro" id="IPR012156">
    <property type="entry name" value="Cold_shock_CspA"/>
</dbReference>
<evidence type="ECO:0000256" key="1">
    <source>
        <dbReference type="SAM" id="Phobius"/>
    </source>
</evidence>
<dbReference type="AlphaFoldDB" id="A0A1I0ALK2"/>
<dbReference type="RefSeq" id="WP_242870255.1">
    <property type="nucleotide sequence ID" value="NZ_FOIL01000002.1"/>
</dbReference>
<organism evidence="2 3">
    <name type="scientific">[Clostridium] aminophilum</name>
    <dbReference type="NCBI Taxonomy" id="1526"/>
    <lineage>
        <taxon>Bacteria</taxon>
        <taxon>Bacillati</taxon>
        <taxon>Bacillota</taxon>
        <taxon>Clostridia</taxon>
        <taxon>Lachnospirales</taxon>
        <taxon>Lachnospiraceae</taxon>
    </lineage>
</organism>
<keyword evidence="1" id="KW-0472">Membrane</keyword>
<name>A0A1I0ALK2_9FIRM</name>
<dbReference type="Pfam" id="PF06961">
    <property type="entry name" value="DUF1294"/>
    <property type="match status" value="1"/>
</dbReference>
<proteinExistence type="predicted"/>
<keyword evidence="1" id="KW-0812">Transmembrane</keyword>